<evidence type="ECO:0000313" key="3">
    <source>
        <dbReference type="EMBL" id="MBB5040010.1"/>
    </source>
</evidence>
<keyword evidence="4" id="KW-1185">Reference proteome</keyword>
<evidence type="ECO:0000313" key="4">
    <source>
        <dbReference type="Proteomes" id="UP000534294"/>
    </source>
</evidence>
<dbReference type="Gene3D" id="2.60.120.560">
    <property type="entry name" value="Exo-inulinase, domain 1"/>
    <property type="match status" value="1"/>
</dbReference>
<feature type="signal peptide" evidence="1">
    <location>
        <begin position="1"/>
        <end position="18"/>
    </location>
</feature>
<dbReference type="EMBL" id="JACHIF010000011">
    <property type="protein sequence ID" value="MBB5040010.1"/>
    <property type="molecule type" value="Genomic_DNA"/>
</dbReference>
<reference evidence="3 4" key="1">
    <citation type="submission" date="2020-08" db="EMBL/GenBank/DDBJ databases">
        <title>Genomic Encyclopedia of Type Strains, Phase IV (KMG-IV): sequencing the most valuable type-strain genomes for metagenomic binning, comparative biology and taxonomic classification.</title>
        <authorList>
            <person name="Goeker M."/>
        </authorList>
    </citation>
    <scope>NUCLEOTIDE SEQUENCE [LARGE SCALE GENOMIC DNA]</scope>
    <source>
        <strain evidence="3 4">DSM 12251</strain>
    </source>
</reference>
<dbReference type="Pfam" id="PF06439">
    <property type="entry name" value="3keto-disac_hyd"/>
    <property type="match status" value="1"/>
</dbReference>
<feature type="chain" id="PRO_5030528746" description="3-keto-alpha-glucoside-1,2-lyase/3-keto-2-hydroxy-glucal hydratase domain-containing protein" evidence="1">
    <location>
        <begin position="19"/>
        <end position="218"/>
    </location>
</feature>
<comment type="caution">
    <text evidence="3">The sequence shown here is derived from an EMBL/GenBank/DDBJ whole genome shotgun (WGS) entry which is preliminary data.</text>
</comment>
<evidence type="ECO:0000259" key="2">
    <source>
        <dbReference type="Pfam" id="PF06439"/>
    </source>
</evidence>
<accession>A0A7W8DS72</accession>
<dbReference type="Proteomes" id="UP000534294">
    <property type="component" value="Unassembled WGS sequence"/>
</dbReference>
<evidence type="ECO:0000256" key="1">
    <source>
        <dbReference type="SAM" id="SignalP"/>
    </source>
</evidence>
<proteinExistence type="predicted"/>
<organism evidence="3 4">
    <name type="scientific">Prosthecobacter dejongeii</name>
    <dbReference type="NCBI Taxonomy" id="48465"/>
    <lineage>
        <taxon>Bacteria</taxon>
        <taxon>Pseudomonadati</taxon>
        <taxon>Verrucomicrobiota</taxon>
        <taxon>Verrucomicrobiia</taxon>
        <taxon>Verrucomicrobiales</taxon>
        <taxon>Verrucomicrobiaceae</taxon>
        <taxon>Prosthecobacter</taxon>
    </lineage>
</organism>
<dbReference type="GO" id="GO:0016787">
    <property type="term" value="F:hydrolase activity"/>
    <property type="evidence" value="ECO:0007669"/>
    <property type="project" value="InterPro"/>
</dbReference>
<dbReference type="RefSeq" id="WP_184212330.1">
    <property type="nucleotide sequence ID" value="NZ_JACHIF010000011.1"/>
</dbReference>
<keyword evidence="1" id="KW-0732">Signal</keyword>
<name>A0A7W8DS72_9BACT</name>
<feature type="domain" description="3-keto-alpha-glucoside-1,2-lyase/3-keto-2-hydroxy-glucal hydratase" evidence="2">
    <location>
        <begin position="32"/>
        <end position="189"/>
    </location>
</feature>
<dbReference type="InterPro" id="IPR010496">
    <property type="entry name" value="AL/BT2_dom"/>
</dbReference>
<sequence length="218" mass="23749">MKLLFSVLSLLVVCSLVAQEGAKEVPAKTEWVLFDGKSMANWEAVDMGGSGEVTVEGGQMVINQGESLSGVVYKKVEELPLTNYEITVQAKRLQGVDFFCGLTFPIGDVKKCATLVCGGWGGSVTGISSIDDLNAANNATGTYQRYEDDKWYTIRLRVTPENLSVWVDEKQVVDQDIKGRKVALREGPIDAYAPLSLTTYNTMAAIKSVRFKVIPAAK</sequence>
<protein>
    <recommendedName>
        <fullName evidence="2">3-keto-alpha-glucoside-1,2-lyase/3-keto-2-hydroxy-glucal hydratase domain-containing protein</fullName>
    </recommendedName>
</protein>
<gene>
    <name evidence="3" type="ORF">HNQ64_004289</name>
</gene>
<dbReference type="AlphaFoldDB" id="A0A7W8DS72"/>